<dbReference type="EMBL" id="CANTFM010001293">
    <property type="protein sequence ID" value="CAI5737800.1"/>
    <property type="molecule type" value="Genomic_DNA"/>
</dbReference>
<name>A0AAV0UQA0_9STRA</name>
<proteinExistence type="predicted"/>
<evidence type="ECO:0000313" key="2">
    <source>
        <dbReference type="Proteomes" id="UP001162029"/>
    </source>
</evidence>
<accession>A0AAV0UQA0</accession>
<sequence>MDAMKDQWITGERLSDFAQQDGNVACFEFKPKVWKYTEDMTQGKCKRRNVKYYVQFEAFVQMVAGDHRYYACIGSGMSTSFEVGSSRVLARQKRKAATSAVEAANTSSQSDMTFMQAQQLMTHSGNPLMHNVMATHPFRKCTTRCSSRFLHRNSSKLTQSSSSQLLLGEKRKLSSERLAFPTDRSAKMLKPMSGVPQPI</sequence>
<dbReference type="AlphaFoldDB" id="A0AAV0UQA0"/>
<evidence type="ECO:0000313" key="1">
    <source>
        <dbReference type="EMBL" id="CAI5737800.1"/>
    </source>
</evidence>
<keyword evidence="2" id="KW-1185">Reference proteome</keyword>
<protein>
    <submittedName>
        <fullName evidence="1">Uncharacterized protein</fullName>
    </submittedName>
</protein>
<reference evidence="1" key="1">
    <citation type="submission" date="2022-12" db="EMBL/GenBank/DDBJ databases">
        <authorList>
            <person name="Webb A."/>
        </authorList>
    </citation>
    <scope>NUCLEOTIDE SEQUENCE</scope>
    <source>
        <strain evidence="1">Pd1</strain>
    </source>
</reference>
<organism evidence="1 2">
    <name type="scientific">Peronospora destructor</name>
    <dbReference type="NCBI Taxonomy" id="86335"/>
    <lineage>
        <taxon>Eukaryota</taxon>
        <taxon>Sar</taxon>
        <taxon>Stramenopiles</taxon>
        <taxon>Oomycota</taxon>
        <taxon>Peronosporomycetes</taxon>
        <taxon>Peronosporales</taxon>
        <taxon>Peronosporaceae</taxon>
        <taxon>Peronospora</taxon>
    </lineage>
</organism>
<comment type="caution">
    <text evidence="1">The sequence shown here is derived from an EMBL/GenBank/DDBJ whole genome shotgun (WGS) entry which is preliminary data.</text>
</comment>
<dbReference type="Proteomes" id="UP001162029">
    <property type="component" value="Unassembled WGS sequence"/>
</dbReference>
<gene>
    <name evidence="1" type="ORF">PDE001_LOCUS6712</name>
</gene>